<dbReference type="GO" id="GO:0002183">
    <property type="term" value="P:cytoplasmic translational initiation"/>
    <property type="evidence" value="ECO:0007669"/>
    <property type="project" value="TreeGrafter"/>
</dbReference>
<evidence type="ECO:0000256" key="8">
    <source>
        <dbReference type="ARBA" id="ARBA00046432"/>
    </source>
</evidence>
<dbReference type="GO" id="GO:0005085">
    <property type="term" value="F:guanyl-nucleotide exchange factor activity"/>
    <property type="evidence" value="ECO:0007669"/>
    <property type="project" value="TreeGrafter"/>
</dbReference>
<comment type="subunit">
    <text evidence="8">Component of the translation initiation factor 2B (eIF2B) complex which is a heterodecamer of two sets of five different subunits: alpha, beta, gamma, delta and epsilon. Subunits alpha, beta and delta comprise a regulatory subcomplex and subunits epsilon and gamma comprise a catalytic subcomplex. Within the complex, the hexameric regulatory complex resides at the center, with the two heterodimeric catalytic subcomplexes bound on opposite sides.</text>
</comment>
<dbReference type="InterPro" id="IPR029044">
    <property type="entry name" value="Nucleotide-diphossugar_trans"/>
</dbReference>
<feature type="region of interest" description="Disordered" evidence="10">
    <location>
        <begin position="202"/>
        <end position="274"/>
    </location>
</feature>
<feature type="coiled-coil region" evidence="9">
    <location>
        <begin position="666"/>
        <end position="721"/>
    </location>
</feature>
<dbReference type="PANTHER" id="PTHR45989">
    <property type="entry name" value="TRANSLATION INITIATION FACTOR EIF-2B SUBUNIT GAMMA"/>
    <property type="match status" value="1"/>
</dbReference>
<dbReference type="GO" id="GO:0003743">
    <property type="term" value="F:translation initiation factor activity"/>
    <property type="evidence" value="ECO:0007669"/>
    <property type="project" value="UniProtKB-KW"/>
</dbReference>
<protein>
    <recommendedName>
        <fullName evidence="6">Translation initiation factor eIF2B subunit gamma</fullName>
    </recommendedName>
    <alternativeName>
        <fullName evidence="7">eIF2B GDP-GTP exchange factor subunit gamma</fullName>
    </alternativeName>
</protein>
<dbReference type="InterPro" id="IPR056764">
    <property type="entry name" value="LbH_EIF2B3/5"/>
</dbReference>
<organism evidence="13">
    <name type="scientific">Perkinsus marinus (strain ATCC 50983 / TXsc)</name>
    <dbReference type="NCBI Taxonomy" id="423536"/>
    <lineage>
        <taxon>Eukaryota</taxon>
        <taxon>Sar</taxon>
        <taxon>Alveolata</taxon>
        <taxon>Perkinsozoa</taxon>
        <taxon>Perkinsea</taxon>
        <taxon>Perkinsida</taxon>
        <taxon>Perkinsidae</taxon>
        <taxon>Perkinsus</taxon>
    </lineage>
</organism>
<keyword evidence="9" id="KW-0175">Coiled coil</keyword>
<evidence type="ECO:0000256" key="10">
    <source>
        <dbReference type="SAM" id="MobiDB-lite"/>
    </source>
</evidence>
<proteinExistence type="inferred from homology"/>
<gene>
    <name evidence="12" type="ORF">Pmar_PMAR020442</name>
</gene>
<dbReference type="AlphaFoldDB" id="C5L719"/>
<name>C5L719_PERM5</name>
<dbReference type="EMBL" id="GG679899">
    <property type="protein sequence ID" value="EER07281.1"/>
    <property type="molecule type" value="Genomic_DNA"/>
</dbReference>
<sequence>MMYVETKMQLLLSYLSYLIYYFMPEARGASAMLERLKSIEKTVGDQADKVVSQAQTAEPDPEMRDFGEETEDSEVVEEEMKPAAKVSKADFVEPLGSTYAGVESVSLHAVAEVGDLVHTRSNLADTLNSVGEVASDRKSRAGRDDDVKVRQGMSMKDIRAGRVERATVTGGTLDDAEVREADSTAKAQAVIPDEERAVKRRKGAFKGRKGAVKRRKGAFKGRKGAVKGRKGAVKGRKGAVKGRKGAVKRRKGAVKRRKGAVKRRKGAVKRRKGAVKRHPSLADIGIPKPLLPVANKPLYSYAVQALTASPLVSRVVLIGWTEHADALRSSVSEYKDLFNGVEVSVEGVPAEASAAEALMLVLERQADLKGKSLLVGYGDYMGAWPTRSTQSAAEVEVSMARVKDVPEDFVYTAYGTVEKTIVVLKSAEAVAFDGSLSLGLSKVFAEGDVTLMRNLVDSGCYYMGGNALERLREFMADDDEVDRNLRDGFVPWMVDKGYMVLLNGPSESPSVDPCKSRVKGTESLLHFNQQKLKHDRSTVKGVLYGSSSTVEEGTVVKNTVLGNSVRIADKCRVTKSVVMDGVEIDSGSTVQECVLAEGCEIGSNVKLSKCIVAKGVKVLRSGEYEEEDFDHDDIRFTNTHGVASCGQWWWRDKGHVSEASSNAVILAVMRERLEKSLRDKEKMRQRMELLEDELALCKVKKRSYRADGKRLKAEVDTLRARAACLGEESSSNVEEVRYWQKTAKEANKHLTE</sequence>
<feature type="domain" description="EIF2B subunit epsilon/gamma LbH" evidence="11">
    <location>
        <begin position="532"/>
        <end position="618"/>
    </location>
</feature>
<comment type="subcellular location">
    <subcellularLocation>
        <location evidence="1">Cytoplasm</location>
        <location evidence="1">Cytosol</location>
    </subcellularLocation>
</comment>
<dbReference type="Gene3D" id="2.160.10.10">
    <property type="entry name" value="Hexapeptide repeat proteins"/>
    <property type="match status" value="1"/>
</dbReference>
<keyword evidence="13" id="KW-1185">Reference proteome</keyword>
<evidence type="ECO:0000313" key="12">
    <source>
        <dbReference type="EMBL" id="EER07281.1"/>
    </source>
</evidence>
<evidence type="ECO:0000256" key="4">
    <source>
        <dbReference type="ARBA" id="ARBA00022540"/>
    </source>
</evidence>
<dbReference type="GO" id="GO:0005829">
    <property type="term" value="C:cytosol"/>
    <property type="evidence" value="ECO:0007669"/>
    <property type="project" value="UniProtKB-SubCell"/>
</dbReference>
<evidence type="ECO:0000256" key="3">
    <source>
        <dbReference type="ARBA" id="ARBA00022490"/>
    </source>
</evidence>
<evidence type="ECO:0000256" key="1">
    <source>
        <dbReference type="ARBA" id="ARBA00004514"/>
    </source>
</evidence>
<accession>C5L719</accession>
<dbReference type="Proteomes" id="UP000007800">
    <property type="component" value="Unassembled WGS sequence"/>
</dbReference>
<evidence type="ECO:0000256" key="9">
    <source>
        <dbReference type="SAM" id="Coils"/>
    </source>
</evidence>
<dbReference type="OrthoDB" id="285674at2759"/>
<dbReference type="InParanoid" id="C5L719"/>
<evidence type="ECO:0000256" key="7">
    <source>
        <dbReference type="ARBA" id="ARBA00044229"/>
    </source>
</evidence>
<dbReference type="GeneID" id="9060050"/>
<keyword evidence="3" id="KW-0963">Cytoplasm</keyword>
<reference evidence="12 13" key="1">
    <citation type="submission" date="2008-07" db="EMBL/GenBank/DDBJ databases">
        <authorList>
            <person name="El-Sayed N."/>
            <person name="Caler E."/>
            <person name="Inman J."/>
            <person name="Amedeo P."/>
            <person name="Hass B."/>
            <person name="Wortman J."/>
        </authorList>
    </citation>
    <scope>NUCLEOTIDE SEQUENCE [LARGE SCALE GENOMIC DNA]</scope>
    <source>
        <strain evidence="13">ATCC 50983 / TXsc</strain>
    </source>
</reference>
<dbReference type="GO" id="GO:0005851">
    <property type="term" value="C:eukaryotic translation initiation factor 2B complex"/>
    <property type="evidence" value="ECO:0007669"/>
    <property type="project" value="TreeGrafter"/>
</dbReference>
<dbReference type="RefSeq" id="XP_002775465.1">
    <property type="nucleotide sequence ID" value="XM_002775419.1"/>
</dbReference>
<comment type="similarity">
    <text evidence="2">Belongs to the eIF-2B gamma/epsilon subunits family.</text>
</comment>
<feature type="region of interest" description="Disordered" evidence="10">
    <location>
        <begin position="47"/>
        <end position="73"/>
    </location>
</feature>
<dbReference type="PANTHER" id="PTHR45989:SF1">
    <property type="entry name" value="TRANSLATION INITIATION FACTOR EIF-2B SUBUNIT GAMMA"/>
    <property type="match status" value="1"/>
</dbReference>
<keyword evidence="4 12" id="KW-0396">Initiation factor</keyword>
<dbReference type="InterPro" id="IPR051960">
    <property type="entry name" value="eIF2B_gamma"/>
</dbReference>
<dbReference type="Pfam" id="PF25084">
    <property type="entry name" value="LbH_EIF2B"/>
    <property type="match status" value="1"/>
</dbReference>
<evidence type="ECO:0000256" key="2">
    <source>
        <dbReference type="ARBA" id="ARBA00007878"/>
    </source>
</evidence>
<keyword evidence="5" id="KW-0648">Protein biosynthesis</keyword>
<evidence type="ECO:0000256" key="5">
    <source>
        <dbReference type="ARBA" id="ARBA00022917"/>
    </source>
</evidence>
<evidence type="ECO:0000256" key="6">
    <source>
        <dbReference type="ARBA" id="ARBA00044196"/>
    </source>
</evidence>
<dbReference type="SUPFAM" id="SSF53448">
    <property type="entry name" value="Nucleotide-diphospho-sugar transferases"/>
    <property type="match status" value="1"/>
</dbReference>
<evidence type="ECO:0000313" key="13">
    <source>
        <dbReference type="Proteomes" id="UP000007800"/>
    </source>
</evidence>
<dbReference type="Gene3D" id="3.90.550.10">
    <property type="entry name" value="Spore Coat Polysaccharide Biosynthesis Protein SpsA, Chain A"/>
    <property type="match status" value="1"/>
</dbReference>
<evidence type="ECO:0000259" key="11">
    <source>
        <dbReference type="Pfam" id="PF25084"/>
    </source>
</evidence>